<evidence type="ECO:0000256" key="1">
    <source>
        <dbReference type="SAM" id="SignalP"/>
    </source>
</evidence>
<dbReference type="RefSeq" id="WP_146275156.1">
    <property type="nucleotide sequence ID" value="NZ_CP042260.1"/>
</dbReference>
<keyword evidence="3" id="KW-1185">Reference proteome</keyword>
<organism evidence="2 3">
    <name type="scientific">Glutamicibacter halophytocola</name>
    <dbReference type="NCBI Taxonomy" id="1933880"/>
    <lineage>
        <taxon>Bacteria</taxon>
        <taxon>Bacillati</taxon>
        <taxon>Actinomycetota</taxon>
        <taxon>Actinomycetes</taxon>
        <taxon>Micrococcales</taxon>
        <taxon>Micrococcaceae</taxon>
        <taxon>Glutamicibacter</taxon>
    </lineage>
</organism>
<proteinExistence type="predicted"/>
<reference evidence="2 3" key="1">
    <citation type="submission" date="2019-07" db="EMBL/GenBank/DDBJ databases">
        <title>Complete Genome Sequence of drought tolerant Plant Growth-Promoting Rhizobacterium Glutamicibacter halophytocola DR408.</title>
        <authorList>
            <person name="Nishu S.D."/>
            <person name="Lee T.K."/>
        </authorList>
    </citation>
    <scope>NUCLEOTIDE SEQUENCE [LARGE SCALE GENOMIC DNA]</scope>
    <source>
        <strain evidence="2 3">DR408</strain>
    </source>
</reference>
<dbReference type="EMBL" id="CP042260">
    <property type="protein sequence ID" value="QDY65307.1"/>
    <property type="molecule type" value="Genomic_DNA"/>
</dbReference>
<accession>A0ABX5Y6P1</accession>
<feature type="chain" id="PRO_5045147410" evidence="1">
    <location>
        <begin position="31"/>
        <end position="307"/>
    </location>
</feature>
<name>A0ABX5Y6P1_9MICC</name>
<dbReference type="InterPro" id="IPR006311">
    <property type="entry name" value="TAT_signal"/>
</dbReference>
<sequence length="307" mass="32976">MINRRSLAKIAAGALSALALAATLSAPASAYEPAPEGPAGLTCNADMLRGDPEFPGLLRGVQYAYWPGSNEGGPGVDAFVNLNPVIHTNLGFNPKALVEKNGFDSRLYATNPDGTLYVVDGNEATVVNNTWAGIRTMTDVVVTDKYDSATGVTYTYAITDQGALYRYTQSQATANMFGRVQVSPRGWWPLKGFSYWMTKTLSNGDQADIFLSNASDGRLLEYTIPRATPTNWSSKVVRSSTWQNFVSFSVGNCTDANGNRTRTAPLLATTKAGDVWLYYVSKSTPDALPAVTNGTRIATGFTNSYNG</sequence>
<dbReference type="Proteomes" id="UP000320717">
    <property type="component" value="Chromosome"/>
</dbReference>
<dbReference type="PROSITE" id="PS51318">
    <property type="entry name" value="TAT"/>
    <property type="match status" value="1"/>
</dbReference>
<evidence type="ECO:0000313" key="2">
    <source>
        <dbReference type="EMBL" id="QDY65307.1"/>
    </source>
</evidence>
<protein>
    <submittedName>
        <fullName evidence="2">Uncharacterized protein</fullName>
    </submittedName>
</protein>
<keyword evidence="1" id="KW-0732">Signal</keyword>
<feature type="signal peptide" evidence="1">
    <location>
        <begin position="1"/>
        <end position="30"/>
    </location>
</feature>
<evidence type="ECO:0000313" key="3">
    <source>
        <dbReference type="Proteomes" id="UP000320717"/>
    </source>
</evidence>
<gene>
    <name evidence="2" type="ORF">FQA45_02745</name>
</gene>